<dbReference type="InterPro" id="IPR024066">
    <property type="entry name" value="RGS_subdom1/3"/>
</dbReference>
<dbReference type="Pfam" id="PF02196">
    <property type="entry name" value="RBD"/>
    <property type="match status" value="1"/>
</dbReference>
<evidence type="ECO:0000313" key="6">
    <source>
        <dbReference type="Proteomes" id="UP001195483"/>
    </source>
</evidence>
<dbReference type="CDD" id="cd17067">
    <property type="entry name" value="RBD2_RGS12_like"/>
    <property type="match status" value="1"/>
</dbReference>
<dbReference type="InterPro" id="IPR003116">
    <property type="entry name" value="RBD_dom"/>
</dbReference>
<name>A0AAE0SMV3_9BIVA</name>
<reference evidence="5" key="3">
    <citation type="submission" date="2023-05" db="EMBL/GenBank/DDBJ databases">
        <authorList>
            <person name="Smith C.H."/>
        </authorList>
    </citation>
    <scope>NUCLEOTIDE SEQUENCE</scope>
    <source>
        <strain evidence="5">CHS0354</strain>
        <tissue evidence="5">Mantle</tissue>
    </source>
</reference>
<dbReference type="GO" id="GO:0005737">
    <property type="term" value="C:cytoplasm"/>
    <property type="evidence" value="ECO:0007669"/>
    <property type="project" value="TreeGrafter"/>
</dbReference>
<keyword evidence="1" id="KW-0343">GTPase activation</keyword>
<dbReference type="GO" id="GO:0005634">
    <property type="term" value="C:nucleus"/>
    <property type="evidence" value="ECO:0007669"/>
    <property type="project" value="TreeGrafter"/>
</dbReference>
<dbReference type="PANTHER" id="PTHR45945">
    <property type="entry name" value="REGULATOR OF G-PROTEIN SIGNALING LOCO"/>
    <property type="match status" value="1"/>
</dbReference>
<dbReference type="InterPro" id="IPR044926">
    <property type="entry name" value="RGS_subdomain_2"/>
</dbReference>
<evidence type="ECO:0000256" key="2">
    <source>
        <dbReference type="SAM" id="MobiDB-lite"/>
    </source>
</evidence>
<feature type="compositionally biased region" description="Basic and acidic residues" evidence="2">
    <location>
        <begin position="287"/>
        <end position="303"/>
    </location>
</feature>
<dbReference type="SUPFAM" id="SSF48097">
    <property type="entry name" value="Regulator of G-protein signaling, RGS"/>
    <property type="match status" value="1"/>
</dbReference>
<dbReference type="InterPro" id="IPR029071">
    <property type="entry name" value="Ubiquitin-like_domsf"/>
</dbReference>
<dbReference type="SMART" id="SM00455">
    <property type="entry name" value="RBD"/>
    <property type="match status" value="1"/>
</dbReference>
<feature type="domain" description="RGS" evidence="3">
    <location>
        <begin position="108"/>
        <end position="224"/>
    </location>
</feature>
<dbReference type="Gene3D" id="1.10.167.10">
    <property type="entry name" value="Regulator of G-protein Signalling 4, domain 2"/>
    <property type="match status" value="1"/>
</dbReference>
<dbReference type="Proteomes" id="UP001195483">
    <property type="component" value="Unassembled WGS sequence"/>
</dbReference>
<accession>A0AAE0SMV3</accession>
<dbReference type="AlphaFoldDB" id="A0AAE0SMV3"/>
<evidence type="ECO:0000256" key="1">
    <source>
        <dbReference type="ARBA" id="ARBA00022468"/>
    </source>
</evidence>
<sequence>MSVDISFVEEAPLQMENYGNLYTSDKELRRRSMYVQNQTQRLGHNHGKKLHQYQKRCSLDILHQSLDERDTDSLNSQLLASKSVNSIINHVQEKEKNEAGQVAGWAVNFDKLLCDISGLHVFTEFLKKEFSEENIIFWMTVEKYKQITSQEMRNVQAREIFNKHLSVHASEPVNIDSVARQQADSQLDTPTPQIFDVAQHQIYRLMKLDSYARFLKSELYKTCLFKEMEGKPLDIPQEENKSGKETDEKEKQLKMREGEENEDKGKRRRSLLPWRHKASKSSMKSSSDARTKNSKEKDKERKPLNQSKDTPLFGSKKVIIKKQVLFWIDLPNKKSVDVKVKPTRAIRVVLKPILHKYGYKMDGVDVYLSGHATVLDLEGLVSSLDNQRVVVVPRDDCPGYQRRRSSLFLFIEKRVHRNYSKRSSVDKYTTQASKTASSRSLDDQHGVSMQVLDLSELVQNRTNNISGWECVPPMFIRLLQVYLSEENCRHDEIRNCDFVLQKVINMFLSQKRKPLFSSSKN</sequence>
<dbReference type="Pfam" id="PF00615">
    <property type="entry name" value="RGS"/>
    <property type="match status" value="1"/>
</dbReference>
<protein>
    <submittedName>
        <fullName evidence="5">Uncharacterized protein</fullName>
    </submittedName>
</protein>
<dbReference type="SMART" id="SM00315">
    <property type="entry name" value="RGS"/>
    <property type="match status" value="1"/>
</dbReference>
<feature type="compositionally biased region" description="Basic residues" evidence="2">
    <location>
        <begin position="266"/>
        <end position="279"/>
    </location>
</feature>
<dbReference type="Gene3D" id="3.10.20.90">
    <property type="entry name" value="Phosphatidylinositol 3-kinase Catalytic Subunit, Chain A, domain 1"/>
    <property type="match status" value="1"/>
</dbReference>
<dbReference type="PROSITE" id="PS50898">
    <property type="entry name" value="RBD"/>
    <property type="match status" value="1"/>
</dbReference>
<dbReference type="GO" id="GO:0005096">
    <property type="term" value="F:GTPase activator activity"/>
    <property type="evidence" value="ECO:0007669"/>
    <property type="project" value="UniProtKB-KW"/>
</dbReference>
<dbReference type="EMBL" id="JAEAOA010000080">
    <property type="protein sequence ID" value="KAK3594596.1"/>
    <property type="molecule type" value="Genomic_DNA"/>
</dbReference>
<dbReference type="FunFam" id="1.10.167.10:FF:000001">
    <property type="entry name" value="Putative regulator of g-protein signaling 12"/>
    <property type="match status" value="1"/>
</dbReference>
<dbReference type="GO" id="GO:0007165">
    <property type="term" value="P:signal transduction"/>
    <property type="evidence" value="ECO:0007669"/>
    <property type="project" value="InterPro"/>
</dbReference>
<dbReference type="PANTHER" id="PTHR45945:SF3">
    <property type="entry name" value="REGULATOR OF G-PROTEIN SIGNALING LOCO"/>
    <property type="match status" value="1"/>
</dbReference>
<feature type="compositionally biased region" description="Basic and acidic residues" evidence="2">
    <location>
        <begin position="234"/>
        <end position="258"/>
    </location>
</feature>
<proteinExistence type="predicted"/>
<reference evidence="5" key="2">
    <citation type="journal article" date="2021" name="Genome Biol. Evol.">
        <title>Developing a high-quality reference genome for a parasitic bivalve with doubly uniparental inheritance (Bivalvia: Unionida).</title>
        <authorList>
            <person name="Smith C.H."/>
        </authorList>
    </citation>
    <scope>NUCLEOTIDE SEQUENCE</scope>
    <source>
        <strain evidence="5">CHS0354</strain>
        <tissue evidence="5">Mantle</tissue>
    </source>
</reference>
<keyword evidence="6" id="KW-1185">Reference proteome</keyword>
<dbReference type="InterPro" id="IPR046995">
    <property type="entry name" value="RGS10/12/14-like"/>
</dbReference>
<dbReference type="GO" id="GO:0005886">
    <property type="term" value="C:plasma membrane"/>
    <property type="evidence" value="ECO:0007669"/>
    <property type="project" value="TreeGrafter"/>
</dbReference>
<dbReference type="GO" id="GO:0008277">
    <property type="term" value="P:regulation of G protein-coupled receptor signaling pathway"/>
    <property type="evidence" value="ECO:0007669"/>
    <property type="project" value="TreeGrafter"/>
</dbReference>
<evidence type="ECO:0000259" key="4">
    <source>
        <dbReference type="PROSITE" id="PS50898"/>
    </source>
</evidence>
<organism evidence="5 6">
    <name type="scientific">Potamilus streckersoni</name>
    <dbReference type="NCBI Taxonomy" id="2493646"/>
    <lineage>
        <taxon>Eukaryota</taxon>
        <taxon>Metazoa</taxon>
        <taxon>Spiralia</taxon>
        <taxon>Lophotrochozoa</taxon>
        <taxon>Mollusca</taxon>
        <taxon>Bivalvia</taxon>
        <taxon>Autobranchia</taxon>
        <taxon>Heteroconchia</taxon>
        <taxon>Palaeoheterodonta</taxon>
        <taxon>Unionida</taxon>
        <taxon>Unionoidea</taxon>
        <taxon>Unionidae</taxon>
        <taxon>Ambleminae</taxon>
        <taxon>Lampsilini</taxon>
        <taxon>Potamilus</taxon>
    </lineage>
</organism>
<dbReference type="PRINTS" id="PR01301">
    <property type="entry name" value="RGSPROTEIN"/>
</dbReference>
<feature type="domain" description="RBD" evidence="4">
    <location>
        <begin position="324"/>
        <end position="394"/>
    </location>
</feature>
<gene>
    <name evidence="5" type="ORF">CHS0354_000389</name>
</gene>
<evidence type="ECO:0000313" key="5">
    <source>
        <dbReference type="EMBL" id="KAK3594596.1"/>
    </source>
</evidence>
<dbReference type="Gene3D" id="1.10.196.10">
    <property type="match status" value="1"/>
</dbReference>
<dbReference type="SUPFAM" id="SSF54236">
    <property type="entry name" value="Ubiquitin-like"/>
    <property type="match status" value="1"/>
</dbReference>
<dbReference type="PROSITE" id="PS50132">
    <property type="entry name" value="RGS"/>
    <property type="match status" value="1"/>
</dbReference>
<dbReference type="InterPro" id="IPR016137">
    <property type="entry name" value="RGS"/>
</dbReference>
<comment type="caution">
    <text evidence="5">The sequence shown here is derived from an EMBL/GenBank/DDBJ whole genome shotgun (WGS) entry which is preliminary data.</text>
</comment>
<reference evidence="5" key="1">
    <citation type="journal article" date="2021" name="Genome Biol. Evol.">
        <title>A High-Quality Reference Genome for a Parasitic Bivalve with Doubly Uniparental Inheritance (Bivalvia: Unionida).</title>
        <authorList>
            <person name="Smith C.H."/>
        </authorList>
    </citation>
    <scope>NUCLEOTIDE SEQUENCE</scope>
    <source>
        <strain evidence="5">CHS0354</strain>
    </source>
</reference>
<dbReference type="InterPro" id="IPR036305">
    <property type="entry name" value="RGS_sf"/>
</dbReference>
<evidence type="ECO:0000259" key="3">
    <source>
        <dbReference type="PROSITE" id="PS50132"/>
    </source>
</evidence>
<feature type="region of interest" description="Disordered" evidence="2">
    <location>
        <begin position="234"/>
        <end position="310"/>
    </location>
</feature>